<dbReference type="RefSeq" id="WP_117453518.1">
    <property type="nucleotide sequence ID" value="NZ_JAKVPQ010000010.1"/>
</dbReference>
<evidence type="ECO:0000313" key="2">
    <source>
        <dbReference type="Proteomes" id="UP001202402"/>
    </source>
</evidence>
<gene>
    <name evidence="1" type="ORF">LQE99_12560</name>
</gene>
<evidence type="ECO:0000313" key="1">
    <source>
        <dbReference type="EMBL" id="MCH4285954.1"/>
    </source>
</evidence>
<reference evidence="1 2" key="1">
    <citation type="submission" date="2022-02" db="EMBL/GenBank/DDBJ databases">
        <title>Genome of Erysipelotrichaceae sp. nov. NSJ-176 isolated from human feces.</title>
        <authorList>
            <person name="Abdugheni R."/>
        </authorList>
    </citation>
    <scope>NUCLEOTIDE SEQUENCE [LARGE SCALE GENOMIC DNA]</scope>
    <source>
        <strain evidence="1 2">NSJ-176</strain>
    </source>
</reference>
<dbReference type="EMBL" id="JAKVPQ010000010">
    <property type="protein sequence ID" value="MCH4285954.1"/>
    <property type="molecule type" value="Genomic_DNA"/>
</dbReference>
<dbReference type="Proteomes" id="UP001202402">
    <property type="component" value="Unassembled WGS sequence"/>
</dbReference>
<proteinExistence type="predicted"/>
<comment type="caution">
    <text evidence="1">The sequence shown here is derived from an EMBL/GenBank/DDBJ whole genome shotgun (WGS) entry which is preliminary data.</text>
</comment>
<sequence>MIIQGEFLGVRYQFTGNEEKGGLCILIGESLQLDRLMIHSDDLKLMDVVTFIENKIEEIQRKNDIDI</sequence>
<protein>
    <submittedName>
        <fullName evidence="1">Uncharacterized protein</fullName>
    </submittedName>
</protein>
<name>A0ABS9R8L4_9FIRM</name>
<accession>A0ABS9R8L4</accession>
<organism evidence="1 2">
    <name type="scientific">Amedibacillus hominis</name>
    <dbReference type="NCBI Taxonomy" id="2897776"/>
    <lineage>
        <taxon>Bacteria</taxon>
        <taxon>Bacillati</taxon>
        <taxon>Bacillota</taxon>
        <taxon>Erysipelotrichia</taxon>
        <taxon>Erysipelotrichales</taxon>
        <taxon>Erysipelotrichaceae</taxon>
        <taxon>Amedibacillus</taxon>
    </lineage>
</organism>
<keyword evidence="2" id="KW-1185">Reference proteome</keyword>